<sequence length="232" mass="26582">MQYATETALSRAVFYTLIYNWTAIDPVSRFRNPQQAMYEYDRQPGLNYIYMSTAATVHAAPAGIKASGLFFDTHRVYPNWLYDVAFNSTLNLFGIKANDSLIKEFGSTSQTNYTDRYVFRQNGFYQLLSEINWRRSPMKYYEMRLFNEMGLEADKFVALKTKFGEHVTVLPPYFDCGQSNMWLIDAVSMVTELMPRNTLYTYLQHLKSVAASTVSVDLDALQGLDSVTGLST</sequence>
<organism evidence="1 2">
    <name type="scientific">Elysia chlorotica</name>
    <name type="common">Eastern emerald elysia</name>
    <name type="synonym">Sea slug</name>
    <dbReference type="NCBI Taxonomy" id="188477"/>
    <lineage>
        <taxon>Eukaryota</taxon>
        <taxon>Metazoa</taxon>
        <taxon>Spiralia</taxon>
        <taxon>Lophotrochozoa</taxon>
        <taxon>Mollusca</taxon>
        <taxon>Gastropoda</taxon>
        <taxon>Heterobranchia</taxon>
        <taxon>Euthyneura</taxon>
        <taxon>Panpulmonata</taxon>
        <taxon>Sacoglossa</taxon>
        <taxon>Placobranchoidea</taxon>
        <taxon>Plakobranchidae</taxon>
        <taxon>Elysia</taxon>
    </lineage>
</organism>
<comment type="caution">
    <text evidence="1">The sequence shown here is derived from an EMBL/GenBank/DDBJ whole genome shotgun (WGS) entry which is preliminary data.</text>
</comment>
<evidence type="ECO:0000313" key="2">
    <source>
        <dbReference type="Proteomes" id="UP000271974"/>
    </source>
</evidence>
<dbReference type="AlphaFoldDB" id="A0A433SUA3"/>
<dbReference type="STRING" id="188477.A0A433SUA3"/>
<protein>
    <submittedName>
        <fullName evidence="1">Uncharacterized protein</fullName>
    </submittedName>
</protein>
<dbReference type="Proteomes" id="UP000271974">
    <property type="component" value="Unassembled WGS sequence"/>
</dbReference>
<proteinExistence type="predicted"/>
<accession>A0A433SUA3</accession>
<dbReference type="OrthoDB" id="10445371at2759"/>
<reference evidence="1 2" key="1">
    <citation type="submission" date="2019-01" db="EMBL/GenBank/DDBJ databases">
        <title>A draft genome assembly of the solar-powered sea slug Elysia chlorotica.</title>
        <authorList>
            <person name="Cai H."/>
            <person name="Li Q."/>
            <person name="Fang X."/>
            <person name="Li J."/>
            <person name="Curtis N.E."/>
            <person name="Altenburger A."/>
            <person name="Shibata T."/>
            <person name="Feng M."/>
            <person name="Maeda T."/>
            <person name="Schwartz J.A."/>
            <person name="Shigenobu S."/>
            <person name="Lundholm N."/>
            <person name="Nishiyama T."/>
            <person name="Yang H."/>
            <person name="Hasebe M."/>
            <person name="Li S."/>
            <person name="Pierce S.K."/>
            <person name="Wang J."/>
        </authorList>
    </citation>
    <scope>NUCLEOTIDE SEQUENCE [LARGE SCALE GENOMIC DNA]</scope>
    <source>
        <strain evidence="1">EC2010</strain>
        <tissue evidence="1">Whole organism of an adult</tissue>
    </source>
</reference>
<evidence type="ECO:0000313" key="1">
    <source>
        <dbReference type="EMBL" id="RUS72866.1"/>
    </source>
</evidence>
<dbReference type="EMBL" id="RQTK01001007">
    <property type="protein sequence ID" value="RUS72866.1"/>
    <property type="molecule type" value="Genomic_DNA"/>
</dbReference>
<keyword evidence="2" id="KW-1185">Reference proteome</keyword>
<feature type="non-terminal residue" evidence="1">
    <location>
        <position position="232"/>
    </location>
</feature>
<name>A0A433SUA3_ELYCH</name>
<gene>
    <name evidence="1" type="ORF">EGW08_019372</name>
</gene>